<dbReference type="NCBIfam" id="TIGR02824">
    <property type="entry name" value="quinone_pig3"/>
    <property type="match status" value="1"/>
</dbReference>
<keyword evidence="1" id="KW-0521">NADP</keyword>
<dbReference type="SUPFAM" id="SSF51735">
    <property type="entry name" value="NAD(P)-binding Rossmann-fold domains"/>
    <property type="match status" value="1"/>
</dbReference>
<dbReference type="KEGG" id="salk:FBQ74_09935"/>
<dbReference type="OrthoDB" id="9780520at2"/>
<dbReference type="SMART" id="SM00829">
    <property type="entry name" value="PKS_ER"/>
    <property type="match status" value="1"/>
</dbReference>
<dbReference type="InterPro" id="IPR011032">
    <property type="entry name" value="GroES-like_sf"/>
</dbReference>
<feature type="domain" description="Enoyl reductase (ER)" evidence="4">
    <location>
        <begin position="10"/>
        <end position="323"/>
    </location>
</feature>
<organism evidence="5 6">
    <name type="scientific">Salinimonas iocasae</name>
    <dbReference type="NCBI Taxonomy" id="2572577"/>
    <lineage>
        <taxon>Bacteria</taxon>
        <taxon>Pseudomonadati</taxon>
        <taxon>Pseudomonadota</taxon>
        <taxon>Gammaproteobacteria</taxon>
        <taxon>Alteromonadales</taxon>
        <taxon>Alteromonadaceae</taxon>
        <taxon>Alteromonas/Salinimonas group</taxon>
        <taxon>Salinimonas</taxon>
    </lineage>
</organism>
<gene>
    <name evidence="5" type="ORF">FBQ74_09935</name>
</gene>
<proteinExistence type="predicted"/>
<dbReference type="EMBL" id="CP039852">
    <property type="protein sequence ID" value="QCZ93788.1"/>
    <property type="molecule type" value="Genomic_DNA"/>
</dbReference>
<evidence type="ECO:0000256" key="3">
    <source>
        <dbReference type="SAM" id="MobiDB-lite"/>
    </source>
</evidence>
<evidence type="ECO:0000256" key="1">
    <source>
        <dbReference type="ARBA" id="ARBA00022857"/>
    </source>
</evidence>
<evidence type="ECO:0000259" key="4">
    <source>
        <dbReference type="SMART" id="SM00829"/>
    </source>
</evidence>
<feature type="region of interest" description="Disordered" evidence="3">
    <location>
        <begin position="1"/>
        <end position="21"/>
    </location>
</feature>
<name>A0A5B7YE04_9ALTE</name>
<dbReference type="CDD" id="cd05276">
    <property type="entry name" value="p53_inducible_oxidoreductase"/>
    <property type="match status" value="1"/>
</dbReference>
<dbReference type="InterPro" id="IPR014189">
    <property type="entry name" value="Quinone_OxRdtase_PIG3"/>
</dbReference>
<dbReference type="PANTHER" id="PTHR48106:SF18">
    <property type="entry name" value="QUINONE OXIDOREDUCTASE PIG3"/>
    <property type="match status" value="1"/>
</dbReference>
<keyword evidence="6" id="KW-1185">Reference proteome</keyword>
<dbReference type="Proteomes" id="UP000304912">
    <property type="component" value="Chromosome"/>
</dbReference>
<sequence length="325" mass="34826">MRYIDYDSGSGPQGLTIRETDSPSVTKGKVKIKVHAFGVNRADTLQRQGKYPPPPGESEILGLEAAGEVIEVASDITQWKTGDKVFGLMPGGGYAEEAVVDARHLMPLPSQLSMHEAAGLSEVFLTAYQALFDIAQTPSQGKALIHAGASGVGLAAIQLCKLEGINTAVTASTDEKLALCESLGASCLINYKQQDFAKIVSEQWNEGVNTVIDFVGGDYLNRNLSVLAKDGTIVYLAMLGGRYADKLDLGLMLTKRAKIVGSTLRSRSDEYKAHLINAFTARFLGAFSQGDLKVNIDTVLAAEDIATAHQRLEANATQGKLIAHW</sequence>
<dbReference type="InterPro" id="IPR013149">
    <property type="entry name" value="ADH-like_C"/>
</dbReference>
<dbReference type="RefSeq" id="WP_139756531.1">
    <property type="nucleotide sequence ID" value="NZ_CP039852.1"/>
</dbReference>
<dbReference type="GO" id="GO:0070402">
    <property type="term" value="F:NADPH binding"/>
    <property type="evidence" value="ECO:0007669"/>
    <property type="project" value="TreeGrafter"/>
</dbReference>
<dbReference type="Pfam" id="PF00107">
    <property type="entry name" value="ADH_zinc_N"/>
    <property type="match status" value="1"/>
</dbReference>
<evidence type="ECO:0000313" key="5">
    <source>
        <dbReference type="EMBL" id="QCZ93788.1"/>
    </source>
</evidence>
<dbReference type="Gene3D" id="3.40.50.720">
    <property type="entry name" value="NAD(P)-binding Rossmann-like Domain"/>
    <property type="match status" value="1"/>
</dbReference>
<keyword evidence="2" id="KW-0560">Oxidoreductase</keyword>
<dbReference type="SUPFAM" id="SSF50129">
    <property type="entry name" value="GroES-like"/>
    <property type="match status" value="1"/>
</dbReference>
<dbReference type="InterPro" id="IPR036291">
    <property type="entry name" value="NAD(P)-bd_dom_sf"/>
</dbReference>
<dbReference type="InterPro" id="IPR013154">
    <property type="entry name" value="ADH-like_N"/>
</dbReference>
<evidence type="ECO:0000256" key="2">
    <source>
        <dbReference type="ARBA" id="ARBA00023002"/>
    </source>
</evidence>
<reference evidence="5 6" key="1">
    <citation type="submission" date="2019-04" db="EMBL/GenBank/DDBJ databases">
        <title>Salinimonas iocasae sp. nov., a halophilic bacterium isolated from the outer tube casing of tubeworms in Okinawa Trough.</title>
        <authorList>
            <person name="Zhang H."/>
            <person name="Wang H."/>
            <person name="Li C."/>
        </authorList>
    </citation>
    <scope>NUCLEOTIDE SEQUENCE [LARGE SCALE GENOMIC DNA]</scope>
    <source>
        <strain evidence="5 6">KX18D6</strain>
    </source>
</reference>
<accession>A0A5B7YE04</accession>
<dbReference type="InterPro" id="IPR020843">
    <property type="entry name" value="ER"/>
</dbReference>
<dbReference type="AlphaFoldDB" id="A0A5B7YE04"/>
<dbReference type="GO" id="GO:0016651">
    <property type="term" value="F:oxidoreductase activity, acting on NAD(P)H"/>
    <property type="evidence" value="ECO:0007669"/>
    <property type="project" value="TreeGrafter"/>
</dbReference>
<protein>
    <submittedName>
        <fullName evidence="5">NAD(P)H-quinone oxidoreductase</fullName>
    </submittedName>
</protein>
<dbReference type="PANTHER" id="PTHR48106">
    <property type="entry name" value="QUINONE OXIDOREDUCTASE PIG3-RELATED"/>
    <property type="match status" value="1"/>
</dbReference>
<dbReference type="Gene3D" id="3.90.180.10">
    <property type="entry name" value="Medium-chain alcohol dehydrogenases, catalytic domain"/>
    <property type="match status" value="1"/>
</dbReference>
<dbReference type="Pfam" id="PF08240">
    <property type="entry name" value="ADH_N"/>
    <property type="match status" value="1"/>
</dbReference>
<evidence type="ECO:0000313" key="6">
    <source>
        <dbReference type="Proteomes" id="UP000304912"/>
    </source>
</evidence>